<dbReference type="GO" id="GO:0005737">
    <property type="term" value="C:cytoplasm"/>
    <property type="evidence" value="ECO:0007669"/>
    <property type="project" value="TreeGrafter"/>
</dbReference>
<dbReference type="AlphaFoldDB" id="S8DKR7"/>
<organism evidence="1 2">
    <name type="scientific">Genlisea aurea</name>
    <dbReference type="NCBI Taxonomy" id="192259"/>
    <lineage>
        <taxon>Eukaryota</taxon>
        <taxon>Viridiplantae</taxon>
        <taxon>Streptophyta</taxon>
        <taxon>Embryophyta</taxon>
        <taxon>Tracheophyta</taxon>
        <taxon>Spermatophyta</taxon>
        <taxon>Magnoliopsida</taxon>
        <taxon>eudicotyledons</taxon>
        <taxon>Gunneridae</taxon>
        <taxon>Pentapetalae</taxon>
        <taxon>asterids</taxon>
        <taxon>lamiids</taxon>
        <taxon>Lamiales</taxon>
        <taxon>Lentibulariaceae</taxon>
        <taxon>Genlisea</taxon>
    </lineage>
</organism>
<evidence type="ECO:0000313" key="1">
    <source>
        <dbReference type="EMBL" id="EPS63423.1"/>
    </source>
</evidence>
<feature type="non-terminal residue" evidence="1">
    <location>
        <position position="1"/>
    </location>
</feature>
<comment type="caution">
    <text evidence="1">The sequence shown here is derived from an EMBL/GenBank/DDBJ whole genome shotgun (WGS) entry which is preliminary data.</text>
</comment>
<name>S8DKR7_9LAMI</name>
<dbReference type="PANTHER" id="PTHR13650">
    <property type="entry name" value="SPATACSIN"/>
    <property type="match status" value="1"/>
</dbReference>
<gene>
    <name evidence="1" type="ORF">M569_11361</name>
</gene>
<reference evidence="1 2" key="1">
    <citation type="journal article" date="2013" name="BMC Genomics">
        <title>The miniature genome of a carnivorous plant Genlisea aurea contains a low number of genes and short non-coding sequences.</title>
        <authorList>
            <person name="Leushkin E.V."/>
            <person name="Sutormin R.A."/>
            <person name="Nabieva E.R."/>
            <person name="Penin A.A."/>
            <person name="Kondrashov A.S."/>
            <person name="Logacheva M.D."/>
        </authorList>
    </citation>
    <scope>NUCLEOTIDE SEQUENCE [LARGE SCALE GENOMIC DNA]</scope>
</reference>
<accession>S8DKR7</accession>
<dbReference type="EMBL" id="AUSU01005497">
    <property type="protein sequence ID" value="EPS63423.1"/>
    <property type="molecule type" value="Genomic_DNA"/>
</dbReference>
<dbReference type="Proteomes" id="UP000015453">
    <property type="component" value="Unassembled WGS sequence"/>
</dbReference>
<evidence type="ECO:0000313" key="2">
    <source>
        <dbReference type="Proteomes" id="UP000015453"/>
    </source>
</evidence>
<proteinExistence type="predicted"/>
<sequence length="971" mass="107682">VLIDQPLLMGVHLQWESQLEYHMCHNDWLEVSKLLDVIPSYALSHGILSISLDNIDPDSSLKYVEANSDSSYLEEMGISIKVSDIRVFRFFVNRMPSFWLRMLMEQNLAKKFIFLASYWQGTAEITSLLAQSGFLCEAPNKLSKDVVSSIASGSLQVINDIRPGRDSIQALHKIVVSYCSQNNLLHFLDIYLDIHQLALDQDSLSFLLNAAGNNEWVKCLLLLRVKGKEYEASFSNARAIALHNLFHKNKHAIPVSDTIIQAVDDIAEVSGEMAALATLMFAPAHLQECLSSGSVNRQCASAQCTLENLRPAFQRFPTMWKTLFSACFPQNSGGSSLALTAKGYSEIWEYVTWRKVVFSSSARDYTSILHMIPFWFPRAVRRLIQLHVQGPICWHIAELETDELSILRDIYYFINSSGHSEISALSWESAVQKHIEEELYASSLKEAEVGLEYHLLRGRALSAFSHLLSARVQNLKSNTQREGQLAAPLTGQSTVHMDVQTLLDSVSERERLLLTSVAPLAIQHFDDHALVASCKFLLDLCGLDSTTLQTDVAVLKRISLFYKSADKNQYRKLYLGSSTLMPLPAEGDIMDNLVLALVDHYHHNGLGSKIPKQGGTELSSQPSHALQLVLQHLEKASLPVPSIGLTCGSWLMNGNGDGTQLRSLQKASSEHWQLVTAFCQVHGIPPSIKYLAALARDNDWVGFLSEAQIGKYSFETVFQVASREFSDPCLGIHILTVLKNMQSRKIDSLLNSVTAGGNIGGKFLNGNFCVPVELFGIIAECEKLENPGEALLLKAKNLCWSILAIIASCFHDVPLLSCLVVWLEITAARETSAIKVNDIASQIANNVGAAVEATNLLPASSRTVLFHYSRKISKRRRLESIPVDTSIFLPSEDDAFSSIPSVIFEGQTNKLSVESANSPMDSSSMSNALSSMVTVLCEQRLFLPLLQAFEIFLPSCLLLPFIRGLQVCDKL</sequence>
<protein>
    <recommendedName>
        <fullName evidence="3">Spatacsin C-terminal domain-containing protein</fullName>
    </recommendedName>
</protein>
<feature type="non-terminal residue" evidence="1">
    <location>
        <position position="971"/>
    </location>
</feature>
<evidence type="ECO:0008006" key="3">
    <source>
        <dbReference type="Google" id="ProtNLM"/>
    </source>
</evidence>
<dbReference type="PANTHER" id="PTHR13650:SF0">
    <property type="entry name" value="SPATACSIN"/>
    <property type="match status" value="1"/>
</dbReference>
<dbReference type="InterPro" id="IPR028103">
    <property type="entry name" value="Spatacsin"/>
</dbReference>
<keyword evidence="2" id="KW-1185">Reference proteome</keyword>
<dbReference type="OrthoDB" id="2018754at2759"/>